<accession>A0A7R9Q0P6</accession>
<dbReference type="PANTHER" id="PTHR45994:SF1">
    <property type="entry name" value="FI21225P1"/>
    <property type="match status" value="1"/>
</dbReference>
<evidence type="ECO:0000256" key="2">
    <source>
        <dbReference type="ARBA" id="ARBA00022490"/>
    </source>
</evidence>
<dbReference type="EMBL" id="CAJPIZ010005014">
    <property type="protein sequence ID" value="CAG2108180.1"/>
    <property type="molecule type" value="Genomic_DNA"/>
</dbReference>
<dbReference type="SUPFAM" id="SSF48371">
    <property type="entry name" value="ARM repeat"/>
    <property type="match status" value="2"/>
</dbReference>
<evidence type="ECO:0000313" key="5">
    <source>
        <dbReference type="Proteomes" id="UP000759131"/>
    </source>
</evidence>
<keyword evidence="5" id="KW-1185">Reference proteome</keyword>
<protein>
    <recommendedName>
        <fullName evidence="6">UNC-45/Cro1/She4 central domain-containing protein</fullName>
    </recommendedName>
</protein>
<dbReference type="GO" id="GO:0005737">
    <property type="term" value="C:cytoplasm"/>
    <property type="evidence" value="ECO:0007669"/>
    <property type="project" value="UniProtKB-SubCell"/>
</dbReference>
<name>A0A7R9Q0P6_9ACAR</name>
<evidence type="ECO:0000256" key="1">
    <source>
        <dbReference type="ARBA" id="ARBA00004496"/>
    </source>
</evidence>
<keyword evidence="3" id="KW-0732">Signal</keyword>
<evidence type="ECO:0000256" key="3">
    <source>
        <dbReference type="SAM" id="SignalP"/>
    </source>
</evidence>
<comment type="subcellular location">
    <subcellularLocation>
        <location evidence="1">Cytoplasm</location>
    </subcellularLocation>
</comment>
<dbReference type="SMART" id="SM00185">
    <property type="entry name" value="ARM"/>
    <property type="match status" value="5"/>
</dbReference>
<dbReference type="Gene3D" id="1.25.10.10">
    <property type="entry name" value="Leucine-rich Repeat Variant"/>
    <property type="match status" value="1"/>
</dbReference>
<dbReference type="InterPro" id="IPR016024">
    <property type="entry name" value="ARM-type_fold"/>
</dbReference>
<dbReference type="Proteomes" id="UP000759131">
    <property type="component" value="Unassembled WGS sequence"/>
</dbReference>
<dbReference type="EMBL" id="OC859589">
    <property type="protein sequence ID" value="CAD7627750.1"/>
    <property type="molecule type" value="Genomic_DNA"/>
</dbReference>
<dbReference type="PANTHER" id="PTHR45994">
    <property type="entry name" value="FI21225P1"/>
    <property type="match status" value="1"/>
</dbReference>
<keyword evidence="2" id="KW-0963">Cytoplasm</keyword>
<proteinExistence type="predicted"/>
<feature type="signal peptide" evidence="3">
    <location>
        <begin position="1"/>
        <end position="22"/>
    </location>
</feature>
<reference evidence="4" key="1">
    <citation type="submission" date="2020-11" db="EMBL/GenBank/DDBJ databases">
        <authorList>
            <person name="Tran Van P."/>
        </authorList>
    </citation>
    <scope>NUCLEOTIDE SEQUENCE</scope>
</reference>
<dbReference type="OrthoDB" id="199930at2759"/>
<sequence>MTLFRALLAMSLILWSMSSTSGRNLCFDHFLGAIIAAVNQIVDNAKASVLEIRVLTGHQLNQVFEPTLGVEHLLARLFANTRLCKLGSVGGTDASVRTFSDGSTSKLSKACRQFLINPSMDKDMKKWSAEGLAYLSLNADIKEELIEDKEAVSALVEMSRNGDLSILFGVVTTFVNLTNSYEKQEVMPEMIELAKFAKQHVPEDHPKDTVEYINNRCRVLCECQVVTALVALSKSQSKTSREMIARVFNAICELQELRGYVVQQGGVKALLKLALENNTQNGKYISSQALARIGITINPEVSFPGQRCLEVVRPLVNILHPDCSALQNFESLMALTNLAQVSPSVRTSIIKDNGFSRIENYMYEEHPMLKRAATQCLLNLFLSEDTAKLFEGDTDRVKYLMVLCDDEDMDTVKAASGALAMLTGISKKSCQKVFDAKCWLENLIQLVSSKDSDLQHRGLCIVHNLIDCGNDCAEKVVETQILEILVAITRPEVDDIDHKIKDIARSALKRAEEQKLIKNIENLNTE</sequence>
<evidence type="ECO:0008006" key="6">
    <source>
        <dbReference type="Google" id="ProtNLM"/>
    </source>
</evidence>
<dbReference type="InterPro" id="IPR011989">
    <property type="entry name" value="ARM-like"/>
</dbReference>
<dbReference type="InterPro" id="IPR000225">
    <property type="entry name" value="Armadillo"/>
</dbReference>
<feature type="chain" id="PRO_5036403718" description="UNC-45/Cro1/She4 central domain-containing protein" evidence="3">
    <location>
        <begin position="23"/>
        <end position="526"/>
    </location>
</feature>
<organism evidence="4">
    <name type="scientific">Medioppia subpectinata</name>
    <dbReference type="NCBI Taxonomy" id="1979941"/>
    <lineage>
        <taxon>Eukaryota</taxon>
        <taxon>Metazoa</taxon>
        <taxon>Ecdysozoa</taxon>
        <taxon>Arthropoda</taxon>
        <taxon>Chelicerata</taxon>
        <taxon>Arachnida</taxon>
        <taxon>Acari</taxon>
        <taxon>Acariformes</taxon>
        <taxon>Sarcoptiformes</taxon>
        <taxon>Oribatida</taxon>
        <taxon>Brachypylina</taxon>
        <taxon>Oppioidea</taxon>
        <taxon>Oppiidae</taxon>
        <taxon>Medioppia</taxon>
    </lineage>
</organism>
<evidence type="ECO:0000313" key="4">
    <source>
        <dbReference type="EMBL" id="CAD7627750.1"/>
    </source>
</evidence>
<dbReference type="GO" id="GO:0051879">
    <property type="term" value="F:Hsp90 protein binding"/>
    <property type="evidence" value="ECO:0007669"/>
    <property type="project" value="TreeGrafter"/>
</dbReference>
<gene>
    <name evidence="4" type="ORF">OSB1V03_LOCUS8175</name>
</gene>
<dbReference type="AlphaFoldDB" id="A0A7R9Q0P6"/>